<evidence type="ECO:0000256" key="3">
    <source>
        <dbReference type="SAM" id="SignalP"/>
    </source>
</evidence>
<evidence type="ECO:0000313" key="5">
    <source>
        <dbReference type="Proteomes" id="UP001151582"/>
    </source>
</evidence>
<evidence type="ECO:0000313" key="4">
    <source>
        <dbReference type="EMBL" id="KAJ1975342.1"/>
    </source>
</evidence>
<dbReference type="InterPro" id="IPR036430">
    <property type="entry name" value="RNase_T2-like_sf"/>
</dbReference>
<dbReference type="PANTHER" id="PTHR11240:SF22">
    <property type="entry name" value="RIBONUCLEASE T2"/>
    <property type="match status" value="1"/>
</dbReference>
<keyword evidence="3" id="KW-0732">Signal</keyword>
<keyword evidence="5" id="KW-1185">Reference proteome</keyword>
<feature type="chain" id="PRO_5040798461" evidence="3">
    <location>
        <begin position="17"/>
        <end position="252"/>
    </location>
</feature>
<reference evidence="4" key="1">
    <citation type="submission" date="2022-07" db="EMBL/GenBank/DDBJ databases">
        <title>Phylogenomic reconstructions and comparative analyses of Kickxellomycotina fungi.</title>
        <authorList>
            <person name="Reynolds N.K."/>
            <person name="Stajich J.E."/>
            <person name="Barry K."/>
            <person name="Grigoriev I.V."/>
            <person name="Crous P."/>
            <person name="Smith M.E."/>
        </authorList>
    </citation>
    <scope>NUCLEOTIDE SEQUENCE</scope>
    <source>
        <strain evidence="4">RSA 567</strain>
    </source>
</reference>
<organism evidence="4 5">
    <name type="scientific">Dimargaris verticillata</name>
    <dbReference type="NCBI Taxonomy" id="2761393"/>
    <lineage>
        <taxon>Eukaryota</taxon>
        <taxon>Fungi</taxon>
        <taxon>Fungi incertae sedis</taxon>
        <taxon>Zoopagomycota</taxon>
        <taxon>Kickxellomycotina</taxon>
        <taxon>Dimargaritomycetes</taxon>
        <taxon>Dimargaritales</taxon>
        <taxon>Dimargaritaceae</taxon>
        <taxon>Dimargaris</taxon>
    </lineage>
</organism>
<dbReference type="GO" id="GO:0006401">
    <property type="term" value="P:RNA catabolic process"/>
    <property type="evidence" value="ECO:0007669"/>
    <property type="project" value="TreeGrafter"/>
</dbReference>
<comment type="caution">
    <text evidence="4">The sequence shown here is derived from an EMBL/GenBank/DDBJ whole genome shotgun (WGS) entry which is preliminary data.</text>
</comment>
<dbReference type="AlphaFoldDB" id="A0A9W8ECA4"/>
<sequence length="252" mass="27587">MITLAYALILATAVQGAVDVGLISGCGNHLTSCIDVGHESSVMNSCCAPNHGLVVLEQKWTFGPGPSDKFVISGLEARTCTGKAPPMDGCNPDRKVEHLDGFMKNADPDLHEYIQKYWSVDDFKSSPFWEHAWLRHGTCMTNLGPECRGNVGGEYNDVLGYFRIAKALHEQFDIMQVLTDNGVPPGTSLPLPKLQRILEDAFSVKVNIHCSNSVLDGVQLWFKTRGGVQFEPVDSVDSSSCNAKMITFPLKQ</sequence>
<evidence type="ECO:0000256" key="2">
    <source>
        <dbReference type="RuleBase" id="RU004328"/>
    </source>
</evidence>
<feature type="signal peptide" evidence="3">
    <location>
        <begin position="1"/>
        <end position="16"/>
    </location>
</feature>
<dbReference type="PANTHER" id="PTHR11240">
    <property type="entry name" value="RIBONUCLEASE T2"/>
    <property type="match status" value="1"/>
</dbReference>
<gene>
    <name evidence="4" type="ORF">H4R34_004373</name>
</gene>
<dbReference type="EMBL" id="JANBQB010000538">
    <property type="protein sequence ID" value="KAJ1975342.1"/>
    <property type="molecule type" value="Genomic_DNA"/>
</dbReference>
<comment type="similarity">
    <text evidence="1 2">Belongs to the RNase T2 family.</text>
</comment>
<proteinExistence type="inferred from homology"/>
<dbReference type="InterPro" id="IPR001568">
    <property type="entry name" value="RNase_T2-like"/>
</dbReference>
<protein>
    <submittedName>
        <fullName evidence="4">Uncharacterized protein</fullName>
    </submittedName>
</protein>
<dbReference type="Gene3D" id="3.90.730.10">
    <property type="entry name" value="Ribonuclease T2-like"/>
    <property type="match status" value="1"/>
</dbReference>
<evidence type="ECO:0000256" key="1">
    <source>
        <dbReference type="ARBA" id="ARBA00007469"/>
    </source>
</evidence>
<dbReference type="SUPFAM" id="SSF55895">
    <property type="entry name" value="Ribonuclease Rh-like"/>
    <property type="match status" value="1"/>
</dbReference>
<dbReference type="GO" id="GO:0005576">
    <property type="term" value="C:extracellular region"/>
    <property type="evidence" value="ECO:0007669"/>
    <property type="project" value="TreeGrafter"/>
</dbReference>
<dbReference type="OrthoDB" id="435754at2759"/>
<accession>A0A9W8ECA4</accession>
<dbReference type="GO" id="GO:0003723">
    <property type="term" value="F:RNA binding"/>
    <property type="evidence" value="ECO:0007669"/>
    <property type="project" value="InterPro"/>
</dbReference>
<dbReference type="Proteomes" id="UP001151582">
    <property type="component" value="Unassembled WGS sequence"/>
</dbReference>
<dbReference type="GO" id="GO:0033897">
    <property type="term" value="F:ribonuclease T2 activity"/>
    <property type="evidence" value="ECO:0007669"/>
    <property type="project" value="InterPro"/>
</dbReference>
<dbReference type="Pfam" id="PF00445">
    <property type="entry name" value="Ribonuclease_T2"/>
    <property type="match status" value="1"/>
</dbReference>
<name>A0A9W8ECA4_9FUNG</name>